<dbReference type="PANTHER" id="PTHR43283:SF11">
    <property type="entry name" value="BETA-LACTAMASE-RELATED DOMAIN-CONTAINING PROTEIN"/>
    <property type="match status" value="1"/>
</dbReference>
<evidence type="ECO:0000313" key="4">
    <source>
        <dbReference type="Proteomes" id="UP000199513"/>
    </source>
</evidence>
<dbReference type="InterPro" id="IPR001466">
    <property type="entry name" value="Beta-lactam-related"/>
</dbReference>
<evidence type="ECO:0000256" key="1">
    <source>
        <dbReference type="ARBA" id="ARBA00022801"/>
    </source>
</evidence>
<feature type="domain" description="Beta-lactamase-related" evidence="2">
    <location>
        <begin position="230"/>
        <end position="596"/>
    </location>
</feature>
<dbReference type="PANTHER" id="PTHR43283">
    <property type="entry name" value="BETA-LACTAMASE-RELATED"/>
    <property type="match status" value="1"/>
</dbReference>
<dbReference type="GO" id="GO:0016787">
    <property type="term" value="F:hydrolase activity"/>
    <property type="evidence" value="ECO:0007669"/>
    <property type="project" value="UniProtKB-KW"/>
</dbReference>
<evidence type="ECO:0000259" key="2">
    <source>
        <dbReference type="Pfam" id="PF00144"/>
    </source>
</evidence>
<dbReference type="SUPFAM" id="SSF56601">
    <property type="entry name" value="beta-lactamase/transpeptidase-like"/>
    <property type="match status" value="1"/>
</dbReference>
<dbReference type="Proteomes" id="UP000199513">
    <property type="component" value="Unassembled WGS sequence"/>
</dbReference>
<evidence type="ECO:0000313" key="3">
    <source>
        <dbReference type="EMBL" id="SFF46049.1"/>
    </source>
</evidence>
<dbReference type="OrthoDB" id="9805821at2"/>
<sequence length="617" mass="70090">MQFVFVFQTNSYYKNFILAFLLILYPFSLSAQNQAVSDSIWGYRQAVENRITLLKNKESILPIRELARQEIAVIEKNTSFSQLCQRYTQLTAIELSPNVSLINKKNNIAILTISEDIPVQLVESLIEKHQSITMIGVFFTSPSYLINIKNLDKLSAIVLSYTNDVHYQDLTSQAVFGAVPFKGKLADDLAAYFKKGEGIETLSLKRLKYTVPEEVGIKSDYLKKVDSIATSAIQKKTTPSIQLLVAKDGKVFYHKAFGYHTYDSTQAASIEDMYDLASVSKISTAIPALMKLTDERKFSVDKTLGDYYPKARKSNKKDMVIRQVLTHQAGLRAWIPFWQNATVPTASNSSGGANNTPKILDPKVFQVQKSRRFPYQVAENLFVRKKYYQKSIVKQILESPVAEKKDYVYSDLSYYLYPEVIKRITKKDVVSYLDENFYKPLGAVTLTYNPLQKFDKRKIVPTEYDSLFRKQLIHGYVHDEGAAMLGGISTHAGLFGNANDLAKLLQMYLQNGYYGGKQYISSETLAEFTRCQFCPTNLRGIGFDRQRGTNATKSVSEQSYGHSGFTGNLVWIDPANSLLYIFLSNRVYPTRNNTSLYDLNIRTNIQEVFYEALKANQ</sequence>
<dbReference type="EMBL" id="FONY01000037">
    <property type="protein sequence ID" value="SFF46049.1"/>
    <property type="molecule type" value="Genomic_DNA"/>
</dbReference>
<keyword evidence="1" id="KW-0378">Hydrolase</keyword>
<protein>
    <submittedName>
        <fullName evidence="3">CubicO group peptidase, beta-lactamase class C family</fullName>
    </submittedName>
</protein>
<dbReference type="Pfam" id="PF00144">
    <property type="entry name" value="Beta-lactamase"/>
    <property type="match status" value="1"/>
</dbReference>
<dbReference type="STRING" id="1003.SAMN04488541_103716"/>
<dbReference type="Gene3D" id="3.40.710.10">
    <property type="entry name" value="DD-peptidase/beta-lactamase superfamily"/>
    <property type="match status" value="1"/>
</dbReference>
<dbReference type="RefSeq" id="WP_091548769.1">
    <property type="nucleotide sequence ID" value="NZ_FONY01000037.1"/>
</dbReference>
<dbReference type="AlphaFoldDB" id="A0A1I2IUY2"/>
<accession>A0A1I2IUY2</accession>
<dbReference type="InterPro" id="IPR012338">
    <property type="entry name" value="Beta-lactam/transpept-like"/>
</dbReference>
<gene>
    <name evidence="3" type="ORF">SAMN04488541_103716</name>
</gene>
<proteinExistence type="predicted"/>
<keyword evidence="4" id="KW-1185">Reference proteome</keyword>
<reference evidence="4" key="1">
    <citation type="submission" date="2016-10" db="EMBL/GenBank/DDBJ databases">
        <authorList>
            <person name="Varghese N."/>
            <person name="Submissions S."/>
        </authorList>
    </citation>
    <scope>NUCLEOTIDE SEQUENCE [LARGE SCALE GENOMIC DNA]</scope>
    <source>
        <strain>GEY</strain>
        <strain evidence="4">DSM 9560</strain>
    </source>
</reference>
<name>A0A1I2IUY2_9BACT</name>
<organism evidence="3 4">
    <name type="scientific">Thermoflexibacter ruber</name>
    <dbReference type="NCBI Taxonomy" id="1003"/>
    <lineage>
        <taxon>Bacteria</taxon>
        <taxon>Pseudomonadati</taxon>
        <taxon>Bacteroidota</taxon>
        <taxon>Cytophagia</taxon>
        <taxon>Cytophagales</taxon>
        <taxon>Thermoflexibacteraceae</taxon>
        <taxon>Thermoflexibacter</taxon>
    </lineage>
</organism>
<dbReference type="InterPro" id="IPR050789">
    <property type="entry name" value="Diverse_Enzym_Activities"/>
</dbReference>